<gene>
    <name evidence="1" type="ORF">ACFFGN_31040</name>
</gene>
<sequence length="41" mass="4512">MATVKELHAQLTKVRQEVAKLTEILTALEPAKPPAKRTTAK</sequence>
<keyword evidence="2" id="KW-1185">Reference proteome</keyword>
<evidence type="ECO:0000313" key="2">
    <source>
        <dbReference type="Proteomes" id="UP001589890"/>
    </source>
</evidence>
<dbReference type="RefSeq" id="WP_380055011.1">
    <property type="nucleotide sequence ID" value="NZ_JBHLTC010000039.1"/>
</dbReference>
<evidence type="ECO:0000313" key="1">
    <source>
        <dbReference type="EMBL" id="MFC0628546.1"/>
    </source>
</evidence>
<proteinExistence type="predicted"/>
<protein>
    <submittedName>
        <fullName evidence="1">Uncharacterized protein</fullName>
    </submittedName>
</protein>
<accession>A0ABV6QV97</accession>
<organism evidence="1 2">
    <name type="scientific">Kribbella deserti</name>
    <dbReference type="NCBI Taxonomy" id="1926257"/>
    <lineage>
        <taxon>Bacteria</taxon>
        <taxon>Bacillati</taxon>
        <taxon>Actinomycetota</taxon>
        <taxon>Actinomycetes</taxon>
        <taxon>Propionibacteriales</taxon>
        <taxon>Kribbellaceae</taxon>
        <taxon>Kribbella</taxon>
    </lineage>
</organism>
<comment type="caution">
    <text evidence="1">The sequence shown here is derived from an EMBL/GenBank/DDBJ whole genome shotgun (WGS) entry which is preliminary data.</text>
</comment>
<dbReference type="Proteomes" id="UP001589890">
    <property type="component" value="Unassembled WGS sequence"/>
</dbReference>
<dbReference type="EMBL" id="JBHLTC010000039">
    <property type="protein sequence ID" value="MFC0628546.1"/>
    <property type="molecule type" value="Genomic_DNA"/>
</dbReference>
<name>A0ABV6QV97_9ACTN</name>
<reference evidence="1 2" key="1">
    <citation type="submission" date="2024-09" db="EMBL/GenBank/DDBJ databases">
        <authorList>
            <person name="Sun Q."/>
            <person name="Mori K."/>
        </authorList>
    </citation>
    <scope>NUCLEOTIDE SEQUENCE [LARGE SCALE GENOMIC DNA]</scope>
    <source>
        <strain evidence="1 2">CGMCC 1.15906</strain>
    </source>
</reference>